<dbReference type="AlphaFoldDB" id="A0A086KHZ4"/>
<keyword evidence="2" id="KW-1133">Transmembrane helix</keyword>
<organism evidence="3 4">
    <name type="scientific">Toxoplasma gondii GAB2-2007-GAL-DOM2</name>
    <dbReference type="NCBI Taxonomy" id="1130820"/>
    <lineage>
        <taxon>Eukaryota</taxon>
        <taxon>Sar</taxon>
        <taxon>Alveolata</taxon>
        <taxon>Apicomplexa</taxon>
        <taxon>Conoidasida</taxon>
        <taxon>Coccidia</taxon>
        <taxon>Eucoccidiorida</taxon>
        <taxon>Eimeriorina</taxon>
        <taxon>Sarcocystidae</taxon>
        <taxon>Toxoplasma</taxon>
    </lineage>
</organism>
<keyword evidence="2 3" id="KW-0812">Transmembrane</keyword>
<dbReference type="EMBL" id="AHZU02000462">
    <property type="protein sequence ID" value="KFG44012.1"/>
    <property type="molecule type" value="Genomic_DNA"/>
</dbReference>
<reference evidence="3 4" key="1">
    <citation type="submission" date="2014-02" db="EMBL/GenBank/DDBJ databases">
        <authorList>
            <person name="Sibley D."/>
            <person name="Venepally P."/>
            <person name="Karamycheva S."/>
            <person name="Hadjithomas M."/>
            <person name="Khan A."/>
            <person name="Brunk B."/>
            <person name="Roos D."/>
            <person name="Caler E."/>
            <person name="Lorenzi H."/>
        </authorList>
    </citation>
    <scope>NUCLEOTIDE SEQUENCE [LARGE SCALE GENOMIC DNA]</scope>
    <source>
        <strain evidence="3 4">GAB2-2007-GAL-DOM2</strain>
    </source>
</reference>
<evidence type="ECO:0000313" key="4">
    <source>
        <dbReference type="Proteomes" id="UP000028837"/>
    </source>
</evidence>
<feature type="compositionally biased region" description="Basic and acidic residues" evidence="1">
    <location>
        <begin position="92"/>
        <end position="115"/>
    </location>
</feature>
<evidence type="ECO:0000256" key="2">
    <source>
        <dbReference type="SAM" id="Phobius"/>
    </source>
</evidence>
<feature type="compositionally biased region" description="Basic and acidic residues" evidence="1">
    <location>
        <begin position="213"/>
        <end position="225"/>
    </location>
</feature>
<proteinExistence type="predicted"/>
<feature type="compositionally biased region" description="Basic and acidic residues" evidence="1">
    <location>
        <begin position="56"/>
        <end position="70"/>
    </location>
</feature>
<feature type="transmembrane region" description="Helical" evidence="2">
    <location>
        <begin position="167"/>
        <end position="191"/>
    </location>
</feature>
<evidence type="ECO:0000313" key="3">
    <source>
        <dbReference type="EMBL" id="KFG44012.1"/>
    </source>
</evidence>
<sequence length="466" mass="51511">MKTESPSKACRCLSCSGAARFFPTRRRHGQHLQLETEARTEPDAGSCRHSLSSFGEDERRAGKQRCDELRRGKRLTLRAPPRSSPPRGGETGCERRRFGEQEGRKEELKKAEKGKNSQKNFLSVRVLPLLFAHVLSLLRLSALAPVFSSSRSTFPRRTPQRRTCERFSASFFAALLSFCSASCLVASSLSWRTFVKPRQPRKARAQQRKNKTAKKEAERGRQEKGTRRRARTTESIQQGLLSREPAEIPVERFSDKVCARKRRDCDLGVGGKRGARNRGRANATDCFERAEIPVSAMAKKRKAGGAPPSRNAFEVLGNKKLRREVAGQKVKGSKRDAALATQKDQQRRSRALLQRGVAQASLGAAFADERFDAQSRGGGEERLALQRLRLLAQRQQRENTRRRRSRGFALGDAEDELTHSGVPLAELEDDALQGSAGGALGGALGDIEGTRLAGSELAQLAREAGG</sequence>
<accession>A0A086KHZ4</accession>
<dbReference type="VEuPathDB" id="ToxoDB:TGDOM2_313130A"/>
<name>A0A086KHZ4_TOXGO</name>
<gene>
    <name evidence="3" type="ORF">TGDOM2_313130A</name>
</gene>
<feature type="compositionally biased region" description="Basic residues" evidence="1">
    <location>
        <begin position="198"/>
        <end position="212"/>
    </location>
</feature>
<protein>
    <submittedName>
        <fullName evidence="3">Putative transmembrane protein</fullName>
    </submittedName>
</protein>
<dbReference type="Proteomes" id="UP000028837">
    <property type="component" value="Unassembled WGS sequence"/>
</dbReference>
<feature type="region of interest" description="Disordered" evidence="1">
    <location>
        <begin position="325"/>
        <end position="347"/>
    </location>
</feature>
<comment type="caution">
    <text evidence="3">The sequence shown here is derived from an EMBL/GenBank/DDBJ whole genome shotgun (WGS) entry which is preliminary data.</text>
</comment>
<evidence type="ECO:0000256" key="1">
    <source>
        <dbReference type="SAM" id="MobiDB-lite"/>
    </source>
</evidence>
<keyword evidence="2" id="KW-0472">Membrane</keyword>
<feature type="region of interest" description="Disordered" evidence="1">
    <location>
        <begin position="26"/>
        <end position="115"/>
    </location>
</feature>
<feature type="region of interest" description="Disordered" evidence="1">
    <location>
        <begin position="196"/>
        <end position="238"/>
    </location>
</feature>